<dbReference type="InterPro" id="IPR009003">
    <property type="entry name" value="Peptidase_S1_PA"/>
</dbReference>
<evidence type="ECO:0008006" key="3">
    <source>
        <dbReference type="Google" id="ProtNLM"/>
    </source>
</evidence>
<dbReference type="Gene3D" id="2.60.40.1080">
    <property type="match status" value="1"/>
</dbReference>
<evidence type="ECO:0000313" key="2">
    <source>
        <dbReference type="EMBL" id="SBV91302.1"/>
    </source>
</evidence>
<feature type="chain" id="PRO_5012194321" description="Peptidase S1 domain-containing protein" evidence="1">
    <location>
        <begin position="25"/>
        <end position="611"/>
    </location>
</feature>
<dbReference type="EMBL" id="FLUM01000001">
    <property type="protein sequence ID" value="SBV91302.1"/>
    <property type="molecule type" value="Genomic_DNA"/>
</dbReference>
<name>A0A212IVX0_9BACT</name>
<proteinExistence type="predicted"/>
<dbReference type="SUPFAM" id="SSF50494">
    <property type="entry name" value="Trypsin-like serine proteases"/>
    <property type="match status" value="1"/>
</dbReference>
<accession>A0A212IVX0</accession>
<dbReference type="AlphaFoldDB" id="A0A212IVX0"/>
<dbReference type="RefSeq" id="WP_296938182.1">
    <property type="nucleotide sequence ID" value="NZ_LT599032.1"/>
</dbReference>
<dbReference type="Gene3D" id="2.40.10.10">
    <property type="entry name" value="Trypsin-like serine proteases"/>
    <property type="match status" value="2"/>
</dbReference>
<gene>
    <name evidence="2" type="ORF">KL86DYS1_10306</name>
</gene>
<dbReference type="PANTHER" id="PTHR36234">
    <property type="entry name" value="LYSYL ENDOPEPTIDASE"/>
    <property type="match status" value="1"/>
</dbReference>
<keyword evidence="1" id="KW-0732">Signal</keyword>
<dbReference type="InterPro" id="IPR043504">
    <property type="entry name" value="Peptidase_S1_PA_chymotrypsin"/>
</dbReference>
<dbReference type="Pfam" id="PF13365">
    <property type="entry name" value="Trypsin_2"/>
    <property type="match status" value="1"/>
</dbReference>
<protein>
    <recommendedName>
        <fullName evidence="3">Peptidase S1 domain-containing protein</fullName>
    </recommendedName>
</protein>
<feature type="signal peptide" evidence="1">
    <location>
        <begin position="1"/>
        <end position="24"/>
    </location>
</feature>
<evidence type="ECO:0000256" key="1">
    <source>
        <dbReference type="SAM" id="SignalP"/>
    </source>
</evidence>
<sequence length="611" mass="67808">MKSNLSKKFFVSVIMLTSTIFAIAQDKQYTLNEDKSKVSLIVDVKQTKYTVADIQYNKRGTALLEAKVYTLGINMDTIGSWSALSNKNKIWKLNIDVPQATGFFVRFDDFYLPEGAKLYVYNKDNTSDAVVYIHTDNPSGGAYSIENLKGDNVVLEYVVSDKVTEHPRILLSDVGYKYTNGNGEHSDFKTSASCMINVNCPDAENWQYQKKGVVLLRMTKSDNKTYLCSGSLINNTNNDKTPYLLTADHCFENMSIAQIPDNTSFIFEYEYPTCQIETGAEAPKYKYHKGSEVMVINPISGGSDGALLKLSESIPDDWDVYFNGWNRENKATSSGAVIHHPMGDVKKISFYEKEPASGRWNSSSPSGTHWVLTYSKGATQGGSSGSPIFNSAGLIIGTLTGGNNQLCNLTEPDYYGKLWYHWDQYPDASRHMSKYLDPANSGVTKLAGLNNNDDIEKNIVLDNNDLSIILNTNSEVTILDGNGDYTVSSSDNKIAAAEINDNKITITALKYGAAIIEVRDKKSKMAAIKVQVVSTVKYAITGTKTLTVTLNKEDDSIKRVRIINLNGDTVIDKKGLDVKEQVIDMSILPRDTYIIQTMTKNGTKKAEKITW</sequence>
<dbReference type="PANTHER" id="PTHR36234:SF5">
    <property type="entry name" value="LYSYL ENDOPEPTIDASE"/>
    <property type="match status" value="1"/>
</dbReference>
<reference evidence="2" key="1">
    <citation type="submission" date="2016-04" db="EMBL/GenBank/DDBJ databases">
        <authorList>
            <person name="Evans L.H."/>
            <person name="Alamgir A."/>
            <person name="Owens N."/>
            <person name="Weber N.D."/>
            <person name="Virtaneva K."/>
            <person name="Barbian K."/>
            <person name="Babar A."/>
            <person name="Rosenke K."/>
        </authorList>
    </citation>
    <scope>NUCLEOTIDE SEQUENCE</scope>
    <source>
        <strain evidence="2">86-1</strain>
    </source>
</reference>
<organism evidence="2">
    <name type="scientific">uncultured Dysgonomonas sp</name>
    <dbReference type="NCBI Taxonomy" id="206096"/>
    <lineage>
        <taxon>Bacteria</taxon>
        <taxon>Pseudomonadati</taxon>
        <taxon>Bacteroidota</taxon>
        <taxon>Bacteroidia</taxon>
        <taxon>Bacteroidales</taxon>
        <taxon>Dysgonomonadaceae</taxon>
        <taxon>Dysgonomonas</taxon>
        <taxon>environmental samples</taxon>
    </lineage>
</organism>